<organism evidence="2 3">
    <name type="scientific">Candidatus Magasanikbacteria bacterium GW2011_GWA2_37_8</name>
    <dbReference type="NCBI Taxonomy" id="1619036"/>
    <lineage>
        <taxon>Bacteria</taxon>
        <taxon>Candidatus Magasanikiibacteriota</taxon>
    </lineage>
</organism>
<dbReference type="EMBL" id="LBTN01000017">
    <property type="protein sequence ID" value="KKQ40555.1"/>
    <property type="molecule type" value="Genomic_DNA"/>
</dbReference>
<feature type="transmembrane region" description="Helical" evidence="1">
    <location>
        <begin position="90"/>
        <end position="115"/>
    </location>
</feature>
<protein>
    <submittedName>
        <fullName evidence="2">Uncharacterized protein</fullName>
    </submittedName>
</protein>
<comment type="caution">
    <text evidence="2">The sequence shown here is derived from an EMBL/GenBank/DDBJ whole genome shotgun (WGS) entry which is preliminary data.</text>
</comment>
<proteinExistence type="predicted"/>
<reference evidence="2 3" key="1">
    <citation type="journal article" date="2015" name="Nature">
        <title>rRNA introns, odd ribosomes, and small enigmatic genomes across a large radiation of phyla.</title>
        <authorList>
            <person name="Brown C.T."/>
            <person name="Hug L.A."/>
            <person name="Thomas B.C."/>
            <person name="Sharon I."/>
            <person name="Castelle C.J."/>
            <person name="Singh A."/>
            <person name="Wilkins M.J."/>
            <person name="Williams K.H."/>
            <person name="Banfield J.F."/>
        </authorList>
    </citation>
    <scope>NUCLEOTIDE SEQUENCE [LARGE SCALE GENOMIC DNA]</scope>
</reference>
<feature type="transmembrane region" description="Helical" evidence="1">
    <location>
        <begin position="33"/>
        <end position="57"/>
    </location>
</feature>
<dbReference type="STRING" id="1619036.US58_C0017G0001"/>
<evidence type="ECO:0000313" key="3">
    <source>
        <dbReference type="Proteomes" id="UP000034333"/>
    </source>
</evidence>
<evidence type="ECO:0000256" key="1">
    <source>
        <dbReference type="SAM" id="Phobius"/>
    </source>
</evidence>
<evidence type="ECO:0000313" key="2">
    <source>
        <dbReference type="EMBL" id="KKQ40555.1"/>
    </source>
</evidence>
<dbReference type="Proteomes" id="UP000034333">
    <property type="component" value="Unassembled WGS sequence"/>
</dbReference>
<keyword evidence="1" id="KW-0812">Transmembrane</keyword>
<gene>
    <name evidence="2" type="ORF">US58_C0017G0001</name>
</gene>
<keyword evidence="1" id="KW-0472">Membrane</keyword>
<sequence length="1689" mass="178683">MTKKWLNLLFRYSAITFSLKQKIVLSNKWYETFFYAILLIFLELLFVLVTLPIYFVLTPKKIQERGLIFPYHGDNEYPLRAYTIKRRISLGTVFGIGGVLFFKLFLATVISSFLFGVQLLLAATQNWDFATAGDYTVSSSSIEFTSGVARLKNLGGSTSGATTNSAFTSNSTGWTAVPAWLQAPGKTNTANYQSTGGNTGGYIDINLPGKKGNSSAGYWYQAFTTTVDSPDTATLNLDWKAVSITDAPTSYHLYAFIGTDSGNPTVGSGNQVWDSGNITGATSWASISAVDIKSKLPTAGTYYLKIAAYVTCSASVDCGSVSGFDNVIVNWSKATISYDTTKPTITPTSSLSMGKAVSWNSFTETATKNGGEIYYQLTGDNGSTWKYWTGSTWDTAGATNYNIATDINTNISTFATSSNQIKFKAFLSSNGTQQVILDNVAIGYTENTPPTVASLVPAQDTSNGNVRVNYNLVDANSDPSSLSTYEYSLTGAFVGEQVTMVASTTDPAHNGISGLTSSPSGVAHTFVWDAKSQLGAVYNTTVYIRLRANDGIANGAYSTSTAITVDYVNPAVTNVSATQSFNTTTVQISYDLSDNTTDNLFTDFQISGDGGSTWAVPTSSASGAVGNGVTAGNGKIIYWNAGTNYNGHQQSNMQVRVQAKDKWQNIDGYVTSTNFSLDTLAPATLVVADLKSQPNAGDTTVLAGGSFTEVNPSTNTFYIAINGGAYDGATLGTPDSASPSNQATAVGATLDGNDYISKVEIIHTDDYGQTGVNENVAPSISFKYVKPYTPAAPILSTPITNRLNLTINPNASEAAGLEYAVYETSTAKYVQADGTLGVSPVWRTDSAWGTITVTGLNSPVSQYAFQEKSRNTSDTDHAASSESVFSATAQISNTAPSIALNTYAQTTNGTNYTTITYTGTDGQGDISSLSLYEYSQDNSTWHTMTEKVGVGSNGISNLTFLPSGSAYTFAWNSGVDLLDTEDSTVYVRLRPNDSLVNGSTATSPAFGIDNKLPVVSNVTAVQGAGTRIVTFTYALTESNISFVDLQVSSDGGSTWIVPTTTVSGDVGAAVTPGAGKTITWNVATDFNGQYNTNMVVRIRARDSFGNQGVYTSSALFTVDTHAPAISNITTAQDLGANTFTFHYDISEDVGNTTVVLAISSNGGSTWVVPITSATGDIGSVTPGTSKTITWDGVVDYNNQEKTAMKIRLTADDQYSNSSNLASSDFSLDTLAPRVTSVVALQPLSATTVTITYSLADQNNSTVAMDISSDGGTNWDIVSSTLSGDIGGGQAAGSKTITWNPKIDFNNQALATMQVRVRANDIFNNQSANTNSSNFSLDTLSPVSLVTVDLKNQPNAGDASVLIGGSFTESNPDTNNFYVAIDGGVYGSATAGTGNTASPSNQATAIGATLKGNNYISKVKIVHTDDYGQTVDNENIAPSTSLKYVKPYTPQAPTVDNPNVGTVDVMVNPNASEVSGLEYTIYENTTGKYVQSNGTLGASAVWQVLGTGLGQWGNNSGMFGKVAVSGLTKASYLHQFQVKSRNTSDVSHAVTSESALGSGASSVNQSPTINYNSLLQTTNGTKYVDVSYNGIDLESETSTLVVYKYSTDGTNYYTMTEKGGVGSNGVSGLMFVPNPGAALHFMWDVNTNLPNTEDNTVYVKMQANDGNSSGGEARYQAILLLIQKIRLFLA</sequence>
<name>A0A0G0HPL3_9BACT</name>
<keyword evidence="1" id="KW-1133">Transmembrane helix</keyword>
<accession>A0A0G0HPL3</accession>